<evidence type="ECO:0000313" key="4">
    <source>
        <dbReference type="EMBL" id="GJT87158.1"/>
    </source>
</evidence>
<organism evidence="4 5">
    <name type="scientific">Tanacetum coccineum</name>
    <dbReference type="NCBI Taxonomy" id="301880"/>
    <lineage>
        <taxon>Eukaryota</taxon>
        <taxon>Viridiplantae</taxon>
        <taxon>Streptophyta</taxon>
        <taxon>Embryophyta</taxon>
        <taxon>Tracheophyta</taxon>
        <taxon>Spermatophyta</taxon>
        <taxon>Magnoliopsida</taxon>
        <taxon>eudicotyledons</taxon>
        <taxon>Gunneridae</taxon>
        <taxon>Pentapetalae</taxon>
        <taxon>asterids</taxon>
        <taxon>campanulids</taxon>
        <taxon>Asterales</taxon>
        <taxon>Asteraceae</taxon>
        <taxon>Asteroideae</taxon>
        <taxon>Anthemideae</taxon>
        <taxon>Anthemidinae</taxon>
        <taxon>Tanacetum</taxon>
    </lineage>
</organism>
<keyword evidence="1" id="KW-0863">Zinc-finger</keyword>
<dbReference type="EMBL" id="BQNB010019612">
    <property type="protein sequence ID" value="GJT87158.1"/>
    <property type="molecule type" value="Genomic_DNA"/>
</dbReference>
<dbReference type="Proteomes" id="UP001151760">
    <property type="component" value="Unassembled WGS sequence"/>
</dbReference>
<keyword evidence="5" id="KW-1185">Reference proteome</keyword>
<keyword evidence="4" id="KW-0548">Nucleotidyltransferase</keyword>
<feature type="region of interest" description="Disordered" evidence="2">
    <location>
        <begin position="180"/>
        <end position="253"/>
    </location>
</feature>
<dbReference type="PANTHER" id="PTHR46148">
    <property type="entry name" value="CHROMO DOMAIN-CONTAINING PROTEIN"/>
    <property type="match status" value="1"/>
</dbReference>
<keyword evidence="1" id="KW-0862">Zinc</keyword>
<sequence>MSTPEYIYPIIILSDSDVEDTFSSTHSPDYIPALSDYSLASPGNTSPNFSDDLTKDLLSSLSISLFHDDPYMKIIQAYDTIPPPQVIIALPAIVPPPMFDSQDFFPPEKISPPKDAETPVESPIPISPSSSVRSSSPVRMPPKRTSTSETPAITLDAIRQLVADSVAIALKAQAANLANTNNTNKNTGTSGTPVARKGINDHKRKIEDRGNTTTNNNYPKHNNNNHSNNHINKNNYPDNHNNDYHQQQHRRQETIRTYPAKKYHGNRPLLSVTCHACGEKGHYKSQCSSKTDNGTSHVSKKSLCDESLIIPKKEIWLDDKLNYMEESVEIMDREVKQLRRRCIPIVKVRWNSEFTWEREDQIRAKYPHLFSNITQSLN</sequence>
<keyword evidence="4" id="KW-0808">Transferase</keyword>
<dbReference type="PANTHER" id="PTHR46148:SF59">
    <property type="entry name" value="NUCLEOTIDYLTRANSFERASE, RIBONUCLEASE H"/>
    <property type="match status" value="1"/>
</dbReference>
<dbReference type="PROSITE" id="PS50158">
    <property type="entry name" value="ZF_CCHC"/>
    <property type="match status" value="1"/>
</dbReference>
<dbReference type="InterPro" id="IPR001878">
    <property type="entry name" value="Znf_CCHC"/>
</dbReference>
<name>A0ABQ5HJ24_9ASTR</name>
<evidence type="ECO:0000313" key="5">
    <source>
        <dbReference type="Proteomes" id="UP001151760"/>
    </source>
</evidence>
<feature type="compositionally biased region" description="Low complexity" evidence="2">
    <location>
        <begin position="211"/>
        <end position="239"/>
    </location>
</feature>
<accession>A0ABQ5HJ24</accession>
<dbReference type="SUPFAM" id="SSF57756">
    <property type="entry name" value="Retrovirus zinc finger-like domains"/>
    <property type="match status" value="1"/>
</dbReference>
<feature type="compositionally biased region" description="Basic and acidic residues" evidence="2">
    <location>
        <begin position="198"/>
        <end position="210"/>
    </location>
</feature>
<reference evidence="4" key="1">
    <citation type="journal article" date="2022" name="Int. J. Mol. Sci.">
        <title>Draft Genome of Tanacetum Coccineum: Genomic Comparison of Closely Related Tanacetum-Family Plants.</title>
        <authorList>
            <person name="Yamashiro T."/>
            <person name="Shiraishi A."/>
            <person name="Nakayama K."/>
            <person name="Satake H."/>
        </authorList>
    </citation>
    <scope>NUCLEOTIDE SEQUENCE</scope>
</reference>
<feature type="region of interest" description="Disordered" evidence="2">
    <location>
        <begin position="101"/>
        <end position="148"/>
    </location>
</feature>
<dbReference type="GO" id="GO:0003964">
    <property type="term" value="F:RNA-directed DNA polymerase activity"/>
    <property type="evidence" value="ECO:0007669"/>
    <property type="project" value="UniProtKB-KW"/>
</dbReference>
<evidence type="ECO:0000259" key="3">
    <source>
        <dbReference type="PROSITE" id="PS50158"/>
    </source>
</evidence>
<comment type="caution">
    <text evidence="4">The sequence shown here is derived from an EMBL/GenBank/DDBJ whole genome shotgun (WGS) entry which is preliminary data.</text>
</comment>
<evidence type="ECO:0000256" key="1">
    <source>
        <dbReference type="PROSITE-ProRule" id="PRU00047"/>
    </source>
</evidence>
<dbReference type="InterPro" id="IPR036875">
    <property type="entry name" value="Znf_CCHC_sf"/>
</dbReference>
<gene>
    <name evidence="4" type="ORF">Tco_1068875</name>
</gene>
<feature type="domain" description="CCHC-type" evidence="3">
    <location>
        <begin position="274"/>
        <end position="287"/>
    </location>
</feature>
<keyword evidence="4" id="KW-0695">RNA-directed DNA polymerase</keyword>
<reference evidence="4" key="2">
    <citation type="submission" date="2022-01" db="EMBL/GenBank/DDBJ databases">
        <authorList>
            <person name="Yamashiro T."/>
            <person name="Shiraishi A."/>
            <person name="Satake H."/>
            <person name="Nakayama K."/>
        </authorList>
    </citation>
    <scope>NUCLEOTIDE SEQUENCE</scope>
</reference>
<proteinExistence type="predicted"/>
<keyword evidence="1" id="KW-0479">Metal-binding</keyword>
<evidence type="ECO:0000256" key="2">
    <source>
        <dbReference type="SAM" id="MobiDB-lite"/>
    </source>
</evidence>
<protein>
    <submittedName>
        <fullName evidence="4">Reverse transcriptase domain-containing protein</fullName>
    </submittedName>
</protein>
<feature type="compositionally biased region" description="Low complexity" evidence="2">
    <location>
        <begin position="123"/>
        <end position="138"/>
    </location>
</feature>